<keyword evidence="2" id="KW-1185">Reference proteome</keyword>
<sequence>MAKYSFMWFDSIRETAPPDGFQCYLGAAPWHRHVKLKVLSNAALASSKIPEEDSETTGLIGYPEGTMTAASPIIEEQLHRKEYGTWRQIERGILFAGRPLATREP</sequence>
<evidence type="ECO:0000313" key="1">
    <source>
        <dbReference type="EMBL" id="KAK7943134.1"/>
    </source>
</evidence>
<evidence type="ECO:0000313" key="2">
    <source>
        <dbReference type="Proteomes" id="UP001391051"/>
    </source>
</evidence>
<dbReference type="RefSeq" id="XP_066695165.1">
    <property type="nucleotide sequence ID" value="XM_066848469.1"/>
</dbReference>
<proteinExistence type="predicted"/>
<dbReference type="GeneID" id="92081531"/>
<dbReference type="Proteomes" id="UP001391051">
    <property type="component" value="Unassembled WGS sequence"/>
</dbReference>
<gene>
    <name evidence="1" type="ORF">PG986_012247</name>
</gene>
<dbReference type="EMBL" id="JAQQWE010000008">
    <property type="protein sequence ID" value="KAK7943134.1"/>
    <property type="molecule type" value="Genomic_DNA"/>
</dbReference>
<organism evidence="1 2">
    <name type="scientific">Apiospora aurea</name>
    <dbReference type="NCBI Taxonomy" id="335848"/>
    <lineage>
        <taxon>Eukaryota</taxon>
        <taxon>Fungi</taxon>
        <taxon>Dikarya</taxon>
        <taxon>Ascomycota</taxon>
        <taxon>Pezizomycotina</taxon>
        <taxon>Sordariomycetes</taxon>
        <taxon>Xylariomycetidae</taxon>
        <taxon>Amphisphaeriales</taxon>
        <taxon>Apiosporaceae</taxon>
        <taxon>Apiospora</taxon>
    </lineage>
</organism>
<comment type="caution">
    <text evidence="1">The sequence shown here is derived from an EMBL/GenBank/DDBJ whole genome shotgun (WGS) entry which is preliminary data.</text>
</comment>
<accession>A0ABR1PZV4</accession>
<reference evidence="1 2" key="1">
    <citation type="submission" date="2023-01" db="EMBL/GenBank/DDBJ databases">
        <title>Analysis of 21 Apiospora genomes using comparative genomics revels a genus with tremendous synthesis potential of carbohydrate active enzymes and secondary metabolites.</title>
        <authorList>
            <person name="Sorensen T."/>
        </authorList>
    </citation>
    <scope>NUCLEOTIDE SEQUENCE [LARGE SCALE GENOMIC DNA]</scope>
    <source>
        <strain evidence="1 2">CBS 24483</strain>
    </source>
</reference>
<name>A0ABR1PZV4_9PEZI</name>
<protein>
    <submittedName>
        <fullName evidence="1">Uncharacterized protein</fullName>
    </submittedName>
</protein>